<proteinExistence type="predicted"/>
<feature type="non-terminal residue" evidence="1">
    <location>
        <position position="56"/>
    </location>
</feature>
<gene>
    <name evidence="1" type="ORF">QYM36_010098</name>
</gene>
<evidence type="ECO:0000313" key="2">
    <source>
        <dbReference type="Proteomes" id="UP001187531"/>
    </source>
</evidence>
<dbReference type="EMBL" id="JAVRJZ010000012">
    <property type="protein sequence ID" value="KAK2715365.1"/>
    <property type="molecule type" value="Genomic_DNA"/>
</dbReference>
<sequence length="56" mass="6615">FEDRLLNEVILECSWTAHTLVHCLNIKFYHLVVFHLELPLICQKPAPRKWIVMAKG</sequence>
<accession>A0AA88LBJ4</accession>
<comment type="caution">
    <text evidence="1">The sequence shown here is derived from an EMBL/GenBank/DDBJ whole genome shotgun (WGS) entry which is preliminary data.</text>
</comment>
<evidence type="ECO:0000313" key="1">
    <source>
        <dbReference type="EMBL" id="KAK2715365.1"/>
    </source>
</evidence>
<keyword evidence="2" id="KW-1185">Reference proteome</keyword>
<dbReference type="Proteomes" id="UP001187531">
    <property type="component" value="Unassembled WGS sequence"/>
</dbReference>
<protein>
    <submittedName>
        <fullName evidence="1">Uncharacterized protein</fullName>
    </submittedName>
</protein>
<dbReference type="AlphaFoldDB" id="A0AA88LBJ4"/>
<name>A0AA88LBJ4_ARTSF</name>
<reference evidence="1" key="1">
    <citation type="submission" date="2023-07" db="EMBL/GenBank/DDBJ databases">
        <title>Chromosome-level genome assembly of Artemia franciscana.</title>
        <authorList>
            <person name="Jo E."/>
        </authorList>
    </citation>
    <scope>NUCLEOTIDE SEQUENCE</scope>
    <source>
        <tissue evidence="1">Whole body</tissue>
    </source>
</reference>
<organism evidence="1 2">
    <name type="scientific">Artemia franciscana</name>
    <name type="common">Brine shrimp</name>
    <name type="synonym">Artemia sanfranciscana</name>
    <dbReference type="NCBI Taxonomy" id="6661"/>
    <lineage>
        <taxon>Eukaryota</taxon>
        <taxon>Metazoa</taxon>
        <taxon>Ecdysozoa</taxon>
        <taxon>Arthropoda</taxon>
        <taxon>Crustacea</taxon>
        <taxon>Branchiopoda</taxon>
        <taxon>Anostraca</taxon>
        <taxon>Artemiidae</taxon>
        <taxon>Artemia</taxon>
    </lineage>
</organism>